<gene>
    <name evidence="5" type="ordered locus">Deipr_1570</name>
</gene>
<accession>F0RKC9</accession>
<keyword evidence="1" id="KW-0805">Transcription regulation</keyword>
<evidence type="ECO:0000313" key="5">
    <source>
        <dbReference type="EMBL" id="ADY26708.1"/>
    </source>
</evidence>
<evidence type="ECO:0000259" key="4">
    <source>
        <dbReference type="PROSITE" id="PS50987"/>
    </source>
</evidence>
<dbReference type="SMART" id="SM00418">
    <property type="entry name" value="HTH_ARSR"/>
    <property type="match status" value="1"/>
</dbReference>
<dbReference type="PROSITE" id="PS50987">
    <property type="entry name" value="HTH_ARSR_2"/>
    <property type="match status" value="1"/>
</dbReference>
<dbReference type="Pfam" id="PF01022">
    <property type="entry name" value="HTH_5"/>
    <property type="match status" value="1"/>
</dbReference>
<dbReference type="PANTHER" id="PTHR43132:SF2">
    <property type="entry name" value="ARSENICAL RESISTANCE OPERON REPRESSOR ARSR-RELATED"/>
    <property type="match status" value="1"/>
</dbReference>
<organism evidence="5 6">
    <name type="scientific">Deinococcus proteolyticus (strain ATCC 35074 / DSM 20540 / JCM 6276 / NBRC 101906 / NCIMB 13154 / VKM Ac-1939 / CCM 2703 / MRP)</name>
    <dbReference type="NCBI Taxonomy" id="693977"/>
    <lineage>
        <taxon>Bacteria</taxon>
        <taxon>Thermotogati</taxon>
        <taxon>Deinococcota</taxon>
        <taxon>Deinococci</taxon>
        <taxon>Deinococcales</taxon>
        <taxon>Deinococcaceae</taxon>
        <taxon>Deinococcus</taxon>
    </lineage>
</organism>
<name>F0RKC9_DEIPM</name>
<dbReference type="PANTHER" id="PTHR43132">
    <property type="entry name" value="ARSENICAL RESISTANCE OPERON REPRESSOR ARSR-RELATED"/>
    <property type="match status" value="1"/>
</dbReference>
<sequence>MNQPIHQYKAKFFKALAHPLRLAILDVLRDGEKTVTQLQELTGGEQASISQHLAVLRTNHFVTYRKEGTLAYYRNEDPDVYLFLDLGRQVYEQQLERQQAQLEERRRR</sequence>
<keyword evidence="2" id="KW-0238">DNA-binding</keyword>
<evidence type="ECO:0000256" key="1">
    <source>
        <dbReference type="ARBA" id="ARBA00023015"/>
    </source>
</evidence>
<dbReference type="eggNOG" id="COG0640">
    <property type="taxonomic scope" value="Bacteria"/>
</dbReference>
<feature type="domain" description="HTH arsR-type" evidence="4">
    <location>
        <begin position="1"/>
        <end position="95"/>
    </location>
</feature>
<dbReference type="SUPFAM" id="SSF46785">
    <property type="entry name" value="Winged helix' DNA-binding domain"/>
    <property type="match status" value="1"/>
</dbReference>
<evidence type="ECO:0000256" key="3">
    <source>
        <dbReference type="ARBA" id="ARBA00023163"/>
    </source>
</evidence>
<dbReference type="OrthoDB" id="9798835at2"/>
<dbReference type="STRING" id="693977.Deipr_1570"/>
<dbReference type="RefSeq" id="WP_013615316.1">
    <property type="nucleotide sequence ID" value="NC_015161.1"/>
</dbReference>
<keyword evidence="3" id="KW-0804">Transcription</keyword>
<dbReference type="PRINTS" id="PR00778">
    <property type="entry name" value="HTHARSR"/>
</dbReference>
<dbReference type="InterPro" id="IPR011991">
    <property type="entry name" value="ArsR-like_HTH"/>
</dbReference>
<evidence type="ECO:0000256" key="2">
    <source>
        <dbReference type="ARBA" id="ARBA00023125"/>
    </source>
</evidence>
<dbReference type="Proteomes" id="UP000007718">
    <property type="component" value="Chromosome"/>
</dbReference>
<dbReference type="KEGG" id="dpt:Deipr_1570"/>
<dbReference type="NCBIfam" id="NF033788">
    <property type="entry name" value="HTH_metalloreg"/>
    <property type="match status" value="1"/>
</dbReference>
<evidence type="ECO:0000313" key="6">
    <source>
        <dbReference type="Proteomes" id="UP000007718"/>
    </source>
</evidence>
<dbReference type="InterPro" id="IPR001845">
    <property type="entry name" value="HTH_ArsR_DNA-bd_dom"/>
</dbReference>
<dbReference type="AlphaFoldDB" id="F0RKC9"/>
<proteinExistence type="predicted"/>
<reference evidence="5 6" key="2">
    <citation type="journal article" date="2012" name="Stand. Genomic Sci.">
        <title>Complete genome sequence of the orange-red pigmented, radioresistant Deinococcus proteolyticus type strain (MRP(T)).</title>
        <authorList>
            <person name="Copeland A."/>
            <person name="Zeytun A."/>
            <person name="Yassawong M."/>
            <person name="Nolan M."/>
            <person name="Lucas S."/>
            <person name="Hammon N."/>
            <person name="Deshpande S."/>
            <person name="Cheng J.F."/>
            <person name="Han C."/>
            <person name="Tapia R."/>
            <person name="Goodwin L.A."/>
            <person name="Pitluck S."/>
            <person name="Mavromatis K."/>
            <person name="Liolios K."/>
            <person name="Pagani I."/>
            <person name="Ivanova N."/>
            <person name="Mikhailova N."/>
            <person name="Pati A."/>
            <person name="Chen A."/>
            <person name="Palaniappan K."/>
            <person name="Land M."/>
            <person name="Hauser L."/>
            <person name="Jeffries C.D."/>
            <person name="Brambilla E.M."/>
            <person name="Rohde M."/>
            <person name="Sikorski J."/>
            <person name="Pukall R."/>
            <person name="Goker M."/>
            <person name="Detter J.C."/>
            <person name="Woyke T."/>
            <person name="Bristow J."/>
            <person name="Eisen J.A."/>
            <person name="Markowitz V."/>
            <person name="Hugenholtz P."/>
            <person name="Kyrpides N.C."/>
            <person name="Klenk H.P."/>
            <person name="Lapidus A."/>
        </authorList>
    </citation>
    <scope>NUCLEOTIDE SEQUENCE [LARGE SCALE GENOMIC DNA]</scope>
    <source>
        <strain evidence="6">ATCC 35074 / DSM 20540 / JCM 6276 / NBRC 101906 / NCIMB 13154 / VKM Ac-1939 / CCM 2703 / MRP</strain>
    </source>
</reference>
<dbReference type="InterPro" id="IPR051011">
    <property type="entry name" value="Metal_resp_trans_reg"/>
</dbReference>
<protein>
    <submittedName>
        <fullName evidence="5">Transcriptional regulator, ArsR family</fullName>
    </submittedName>
</protein>
<keyword evidence="6" id="KW-1185">Reference proteome</keyword>
<dbReference type="InterPro" id="IPR036390">
    <property type="entry name" value="WH_DNA-bd_sf"/>
</dbReference>
<dbReference type="EMBL" id="CP002536">
    <property type="protein sequence ID" value="ADY26708.1"/>
    <property type="molecule type" value="Genomic_DNA"/>
</dbReference>
<dbReference type="GO" id="GO:0003677">
    <property type="term" value="F:DNA binding"/>
    <property type="evidence" value="ECO:0007669"/>
    <property type="project" value="UniProtKB-KW"/>
</dbReference>
<dbReference type="InterPro" id="IPR036388">
    <property type="entry name" value="WH-like_DNA-bd_sf"/>
</dbReference>
<dbReference type="CDD" id="cd00090">
    <property type="entry name" value="HTH_ARSR"/>
    <property type="match status" value="1"/>
</dbReference>
<dbReference type="Gene3D" id="1.10.10.10">
    <property type="entry name" value="Winged helix-like DNA-binding domain superfamily/Winged helix DNA-binding domain"/>
    <property type="match status" value="1"/>
</dbReference>
<dbReference type="GO" id="GO:0003700">
    <property type="term" value="F:DNA-binding transcription factor activity"/>
    <property type="evidence" value="ECO:0007669"/>
    <property type="project" value="InterPro"/>
</dbReference>
<dbReference type="HOGENOM" id="CLU_097806_6_1_0"/>
<reference evidence="6" key="1">
    <citation type="submission" date="2011-02" db="EMBL/GenBank/DDBJ databases">
        <title>The complete sequence of chromosome of Deinococcus proteolyticus DSM 20540.</title>
        <authorList>
            <consortium name="US DOE Joint Genome Institute (JGI-PGF)"/>
            <person name="Lucas S."/>
            <person name="Copeland A."/>
            <person name="Lapidus A."/>
            <person name="Bruce D."/>
            <person name="Goodwin L."/>
            <person name="Pitluck S."/>
            <person name="Kyrpides N."/>
            <person name="Mavromatis K."/>
            <person name="Pagani I."/>
            <person name="Ivanova N."/>
            <person name="Ovchinnikova G."/>
            <person name="Zeytun A."/>
            <person name="Detter J.C."/>
            <person name="Han C."/>
            <person name="Land M."/>
            <person name="Hauser L."/>
            <person name="Markowitz V."/>
            <person name="Cheng J.-F."/>
            <person name="Hugenholtz P."/>
            <person name="Woyke T."/>
            <person name="Wu D."/>
            <person name="Pukall R."/>
            <person name="Steenblock K."/>
            <person name="Brambilla E."/>
            <person name="Klenk H.-P."/>
            <person name="Eisen J.A."/>
        </authorList>
    </citation>
    <scope>NUCLEOTIDE SEQUENCE [LARGE SCALE GENOMIC DNA]</scope>
    <source>
        <strain evidence="6">ATCC 35074 / DSM 20540 / JCM 6276 / NBRC 101906 / NCIMB 13154 / VKM Ac-1939 / CCM 2703 / MRP</strain>
    </source>
</reference>